<comment type="caution">
    <text evidence="2">The sequence shown here is derived from an EMBL/GenBank/DDBJ whole genome shotgun (WGS) entry which is preliminary data.</text>
</comment>
<feature type="compositionally biased region" description="Low complexity" evidence="1">
    <location>
        <begin position="269"/>
        <end position="284"/>
    </location>
</feature>
<feature type="region of interest" description="Disordered" evidence="1">
    <location>
        <begin position="1"/>
        <end position="27"/>
    </location>
</feature>
<feature type="region of interest" description="Disordered" evidence="1">
    <location>
        <begin position="172"/>
        <end position="221"/>
    </location>
</feature>
<reference evidence="2 3" key="1">
    <citation type="journal article" date="2020" name="Nature">
        <title>Six reference-quality genomes reveal evolution of bat adaptations.</title>
        <authorList>
            <person name="Jebb D."/>
            <person name="Huang Z."/>
            <person name="Pippel M."/>
            <person name="Hughes G.M."/>
            <person name="Lavrichenko K."/>
            <person name="Devanna P."/>
            <person name="Winkler S."/>
            <person name="Jermiin L.S."/>
            <person name="Skirmuntt E.C."/>
            <person name="Katzourakis A."/>
            <person name="Burkitt-Gray L."/>
            <person name="Ray D.A."/>
            <person name="Sullivan K.A.M."/>
            <person name="Roscito J.G."/>
            <person name="Kirilenko B.M."/>
            <person name="Davalos L.M."/>
            <person name="Corthals A.P."/>
            <person name="Power M.L."/>
            <person name="Jones G."/>
            <person name="Ransome R.D."/>
            <person name="Dechmann D.K.N."/>
            <person name="Locatelli A.G."/>
            <person name="Puechmaille S.J."/>
            <person name="Fedrigo O."/>
            <person name="Jarvis E.D."/>
            <person name="Hiller M."/>
            <person name="Vernes S.C."/>
            <person name="Myers E.W."/>
            <person name="Teeling E.C."/>
        </authorList>
    </citation>
    <scope>NUCLEOTIDE SEQUENCE [LARGE SCALE GENOMIC DNA]</scope>
    <source>
        <strain evidence="2">MRouAeg1</strain>
        <tissue evidence="2">Muscle</tissue>
    </source>
</reference>
<feature type="compositionally biased region" description="Pro residues" evidence="1">
    <location>
        <begin position="96"/>
        <end position="108"/>
    </location>
</feature>
<dbReference type="EMBL" id="JACASE010000010">
    <property type="protein sequence ID" value="KAF6431579.1"/>
    <property type="molecule type" value="Genomic_DNA"/>
</dbReference>
<accession>A0A7J8E8P6</accession>
<protein>
    <submittedName>
        <fullName evidence="2">Uncharacterized protein</fullName>
    </submittedName>
</protein>
<evidence type="ECO:0000256" key="1">
    <source>
        <dbReference type="SAM" id="MobiDB-lite"/>
    </source>
</evidence>
<evidence type="ECO:0000313" key="3">
    <source>
        <dbReference type="Proteomes" id="UP000593571"/>
    </source>
</evidence>
<keyword evidence="3" id="KW-1185">Reference proteome</keyword>
<feature type="compositionally biased region" description="Gly residues" evidence="1">
    <location>
        <begin position="1"/>
        <end position="12"/>
    </location>
</feature>
<proteinExistence type="predicted"/>
<evidence type="ECO:0000313" key="2">
    <source>
        <dbReference type="EMBL" id="KAF6431579.1"/>
    </source>
</evidence>
<feature type="region of interest" description="Disordered" evidence="1">
    <location>
        <begin position="76"/>
        <end position="113"/>
    </location>
</feature>
<name>A0A7J8E8P6_ROUAE</name>
<feature type="region of interest" description="Disordered" evidence="1">
    <location>
        <begin position="249"/>
        <end position="284"/>
    </location>
</feature>
<dbReference type="Proteomes" id="UP000593571">
    <property type="component" value="Unassembled WGS sequence"/>
</dbReference>
<organism evidence="2 3">
    <name type="scientific">Rousettus aegyptiacus</name>
    <name type="common">Egyptian fruit bat</name>
    <name type="synonym">Pteropus aegyptiacus</name>
    <dbReference type="NCBI Taxonomy" id="9407"/>
    <lineage>
        <taxon>Eukaryota</taxon>
        <taxon>Metazoa</taxon>
        <taxon>Chordata</taxon>
        <taxon>Craniata</taxon>
        <taxon>Vertebrata</taxon>
        <taxon>Euteleostomi</taxon>
        <taxon>Mammalia</taxon>
        <taxon>Eutheria</taxon>
        <taxon>Laurasiatheria</taxon>
        <taxon>Chiroptera</taxon>
        <taxon>Yinpterochiroptera</taxon>
        <taxon>Pteropodoidea</taxon>
        <taxon>Pteropodidae</taxon>
        <taxon>Rousettinae</taxon>
        <taxon>Rousettus</taxon>
    </lineage>
</organism>
<dbReference type="AlphaFoldDB" id="A0A7J8E8P6"/>
<gene>
    <name evidence="2" type="ORF">HJG63_008091</name>
</gene>
<sequence>MGQGVGAGGGGSPALPGPGPHPLAKLPAWAQGTLPGHVSSQSRLCWEPVPSLGLAPRLSRVATLVLKGSLPAVIQPGPVRAVSGKGSPSHPTLSTCPPPPRPPLPQPRPSQLVPSTHTTLQVCMLGPQTSQPCSWGAPSPAVWKCHRPAGPPSRGRSPALLQVFPLGASLHHFSSQEQGREDGFGPGGPRTRRKPEEGCGGQGGQGLLGSPSHGCGHRPGPHGVVTMTDGDTEGRPAPVLVLRGVQAWQGSPSDSWQGHSPTQASPWGSPTQTSSSSTFTWIVR</sequence>
<feature type="compositionally biased region" description="Polar residues" evidence="1">
    <location>
        <begin position="249"/>
        <end position="268"/>
    </location>
</feature>
<feature type="compositionally biased region" description="Gly residues" evidence="1">
    <location>
        <begin position="198"/>
        <end position="207"/>
    </location>
</feature>